<dbReference type="InterPro" id="IPR055414">
    <property type="entry name" value="LRR_R13L4/SHOC2-like"/>
</dbReference>
<evidence type="ECO:0000313" key="5">
    <source>
        <dbReference type="Proteomes" id="UP001141552"/>
    </source>
</evidence>
<keyword evidence="1" id="KW-0677">Repeat</keyword>
<protein>
    <recommendedName>
        <fullName evidence="6">NB-ARC domain-containing protein</fullName>
    </recommendedName>
</protein>
<evidence type="ECO:0000256" key="1">
    <source>
        <dbReference type="ARBA" id="ARBA00022737"/>
    </source>
</evidence>
<comment type="caution">
    <text evidence="4">The sequence shown here is derived from an EMBL/GenBank/DDBJ whole genome shotgun (WGS) entry which is preliminary data.</text>
</comment>
<reference evidence="4" key="1">
    <citation type="submission" date="2022-02" db="EMBL/GenBank/DDBJ databases">
        <authorList>
            <person name="Henning P.M."/>
            <person name="McCubbin A.G."/>
            <person name="Shore J.S."/>
        </authorList>
    </citation>
    <scope>NUCLEOTIDE SEQUENCE</scope>
    <source>
        <strain evidence="4">F60SS</strain>
        <tissue evidence="4">Leaves</tissue>
    </source>
</reference>
<dbReference type="EMBL" id="JAKUCV010004690">
    <property type="protein sequence ID" value="KAJ4834502.1"/>
    <property type="molecule type" value="Genomic_DNA"/>
</dbReference>
<feature type="domain" description="Disease resistance R13L4/SHOC-2-like LRR" evidence="3">
    <location>
        <begin position="100"/>
        <end position="423"/>
    </location>
</feature>
<dbReference type="Gene3D" id="3.80.10.10">
    <property type="entry name" value="Ribonuclease Inhibitor"/>
    <property type="match status" value="1"/>
</dbReference>
<name>A0A9Q0FQ37_9ROSI</name>
<dbReference type="InterPro" id="IPR058922">
    <property type="entry name" value="WHD_DRP"/>
</dbReference>
<sequence length="470" mass="53860">MWMAEGFIENIRGLTPEVADGYLEELIRRSMLQVVQVGSYGLSGNCKMHDMLREIALSKSEEEKFCTDGRIGASREVGVIRRLSVQGSRAEIIPWEGMTQLRSFLFFRSGTIDSTMINKLVSGFKLLRVLDLRGAPIETFPDHIVTLFNLRYLDLKRTRIKKLPGSIGRLYNLETLNLHWSQVESLPNGIVKLENLRYLLSDQVKGEMYADFNCLIGARFPPKLNTLKYLQVLGLVEANSTVVKEIRSMTQLVRLYITNIEGSHEEDLCFAIQNMRLLRRLFFKAAKEDGILCLEALKSPPPFLEKLFLFGKLKNIPQWFKTLQNLGHLGLYWSRMTNDPLSHLEARPNLRSLYLVKAYEGLRLEFKKGFHSLEILWISDCNNLQSIRIHKGVMPGPKKLHIESCRMLTEVPSGIKCLTKLQELELVNLSAELIKRIEEPSGVDRPNVHHIPKITYYNKTSSGGWSIRNL</sequence>
<dbReference type="OrthoDB" id="598235at2759"/>
<gene>
    <name evidence="4" type="ORF">Tsubulata_030351</name>
</gene>
<evidence type="ECO:0000259" key="2">
    <source>
        <dbReference type="Pfam" id="PF23559"/>
    </source>
</evidence>
<dbReference type="PANTHER" id="PTHR47186">
    <property type="entry name" value="LEUCINE-RICH REPEAT-CONTAINING PROTEIN 57"/>
    <property type="match status" value="1"/>
</dbReference>
<proteinExistence type="predicted"/>
<dbReference type="Pfam" id="PF23559">
    <property type="entry name" value="WHD_DRP"/>
    <property type="match status" value="1"/>
</dbReference>
<evidence type="ECO:0000259" key="3">
    <source>
        <dbReference type="Pfam" id="PF23598"/>
    </source>
</evidence>
<dbReference type="AlphaFoldDB" id="A0A9Q0FQ37"/>
<dbReference type="Proteomes" id="UP001141552">
    <property type="component" value="Unassembled WGS sequence"/>
</dbReference>
<evidence type="ECO:0000313" key="4">
    <source>
        <dbReference type="EMBL" id="KAJ4834502.1"/>
    </source>
</evidence>
<evidence type="ECO:0008006" key="6">
    <source>
        <dbReference type="Google" id="ProtNLM"/>
    </source>
</evidence>
<accession>A0A9Q0FQ37</accession>
<reference evidence="4" key="2">
    <citation type="journal article" date="2023" name="Plants (Basel)">
        <title>Annotation of the Turnera subulata (Passifloraceae) Draft Genome Reveals the S-Locus Evolved after the Divergence of Turneroideae from Passifloroideae in a Stepwise Manner.</title>
        <authorList>
            <person name="Henning P.M."/>
            <person name="Roalson E.H."/>
            <person name="Mir W."/>
            <person name="McCubbin A.G."/>
            <person name="Shore J.S."/>
        </authorList>
    </citation>
    <scope>NUCLEOTIDE SEQUENCE</scope>
    <source>
        <strain evidence="4">F60SS</strain>
    </source>
</reference>
<dbReference type="InterPro" id="IPR032675">
    <property type="entry name" value="LRR_dom_sf"/>
</dbReference>
<organism evidence="4 5">
    <name type="scientific">Turnera subulata</name>
    <dbReference type="NCBI Taxonomy" id="218843"/>
    <lineage>
        <taxon>Eukaryota</taxon>
        <taxon>Viridiplantae</taxon>
        <taxon>Streptophyta</taxon>
        <taxon>Embryophyta</taxon>
        <taxon>Tracheophyta</taxon>
        <taxon>Spermatophyta</taxon>
        <taxon>Magnoliopsida</taxon>
        <taxon>eudicotyledons</taxon>
        <taxon>Gunneridae</taxon>
        <taxon>Pentapetalae</taxon>
        <taxon>rosids</taxon>
        <taxon>fabids</taxon>
        <taxon>Malpighiales</taxon>
        <taxon>Passifloraceae</taxon>
        <taxon>Turnera</taxon>
    </lineage>
</organism>
<keyword evidence="5" id="KW-1185">Reference proteome</keyword>
<feature type="domain" description="Disease resistance protein winged helix" evidence="2">
    <location>
        <begin position="1"/>
        <end position="56"/>
    </location>
</feature>
<dbReference type="Pfam" id="PF23598">
    <property type="entry name" value="LRR_14"/>
    <property type="match status" value="1"/>
</dbReference>
<dbReference type="PANTHER" id="PTHR47186:SF57">
    <property type="entry name" value="OS02G0478300 PROTEIN"/>
    <property type="match status" value="1"/>
</dbReference>
<dbReference type="SUPFAM" id="SSF52058">
    <property type="entry name" value="L domain-like"/>
    <property type="match status" value="1"/>
</dbReference>